<protein>
    <submittedName>
        <fullName evidence="2">Alpha-beta hydrolase superfamily lysophospholipase</fullName>
    </submittedName>
</protein>
<evidence type="ECO:0000259" key="1">
    <source>
        <dbReference type="Pfam" id="PF12146"/>
    </source>
</evidence>
<evidence type="ECO:0000313" key="3">
    <source>
        <dbReference type="Proteomes" id="UP000248646"/>
    </source>
</evidence>
<dbReference type="GO" id="GO:0016787">
    <property type="term" value="F:hydrolase activity"/>
    <property type="evidence" value="ECO:0007669"/>
    <property type="project" value="UniProtKB-KW"/>
</dbReference>
<sequence>MKSILEVEMSDHHHIHVVKYVPDQAPIGHIHLLHGMAEHIERYDEFAQFLVGKGFLVSGHDHRGHGKTAEKNGELGYFAESNGFERVTEDVREVLLKVREELAEVPLILIGHSMGSFITRRYMQKYSDSLSKVILCGTAFSPNIQRELGLVVGKIASLVETPKTDSEILNKLVFGDFNKQIKEPQTPFDWLNKNADEVKKYMDDPLCGFISSNQFYIDLFSGLKAIHKKSEIDKIKKDLPVLIIGGAQDPVGNNGKDLFKVAKGLTDAGMKNVTVQLVEESRHEILLELNKLETFRVCYKWLINNE</sequence>
<dbReference type="RefSeq" id="WP_245909207.1">
    <property type="nucleotide sequence ID" value="NZ_QKZI01000001.1"/>
</dbReference>
<dbReference type="Pfam" id="PF12146">
    <property type="entry name" value="Hydrolase_4"/>
    <property type="match status" value="1"/>
</dbReference>
<evidence type="ECO:0000313" key="2">
    <source>
        <dbReference type="EMBL" id="PZX07780.1"/>
    </source>
</evidence>
<dbReference type="InterPro" id="IPR022742">
    <property type="entry name" value="Hydrolase_4"/>
</dbReference>
<reference evidence="2 3" key="1">
    <citation type="submission" date="2018-06" db="EMBL/GenBank/DDBJ databases">
        <title>Genomic Encyclopedia of Type Strains, Phase IV (KMG-IV): sequencing the most valuable type-strain genomes for metagenomic binning, comparative biology and taxonomic classification.</title>
        <authorList>
            <person name="Goeker M."/>
        </authorList>
    </citation>
    <scope>NUCLEOTIDE SEQUENCE [LARGE SCALE GENOMIC DNA]</scope>
    <source>
        <strain evidence="2 3">DSM 5</strain>
    </source>
</reference>
<dbReference type="AlphaFoldDB" id="A0A2W7MLW9"/>
<dbReference type="SUPFAM" id="SSF53474">
    <property type="entry name" value="alpha/beta-Hydrolases"/>
    <property type="match status" value="1"/>
</dbReference>
<proteinExistence type="predicted"/>
<keyword evidence="2" id="KW-0378">Hydrolase</keyword>
<organism evidence="2 3">
    <name type="scientific">Psychrobacillus insolitus</name>
    <dbReference type="NCBI Taxonomy" id="1461"/>
    <lineage>
        <taxon>Bacteria</taxon>
        <taxon>Bacillati</taxon>
        <taxon>Bacillota</taxon>
        <taxon>Bacilli</taxon>
        <taxon>Bacillales</taxon>
        <taxon>Bacillaceae</taxon>
        <taxon>Psychrobacillus</taxon>
    </lineage>
</organism>
<accession>A0A2W7MLW9</accession>
<dbReference type="Proteomes" id="UP000248646">
    <property type="component" value="Unassembled WGS sequence"/>
</dbReference>
<dbReference type="EMBL" id="QKZI01000001">
    <property type="protein sequence ID" value="PZX07780.1"/>
    <property type="molecule type" value="Genomic_DNA"/>
</dbReference>
<comment type="caution">
    <text evidence="2">The sequence shown here is derived from an EMBL/GenBank/DDBJ whole genome shotgun (WGS) entry which is preliminary data.</text>
</comment>
<feature type="domain" description="Serine aminopeptidase S33" evidence="1">
    <location>
        <begin position="25"/>
        <end position="289"/>
    </location>
</feature>
<dbReference type="InterPro" id="IPR051044">
    <property type="entry name" value="MAG_DAG_Lipase"/>
</dbReference>
<keyword evidence="3" id="KW-1185">Reference proteome</keyword>
<dbReference type="PANTHER" id="PTHR11614">
    <property type="entry name" value="PHOSPHOLIPASE-RELATED"/>
    <property type="match status" value="1"/>
</dbReference>
<dbReference type="Gene3D" id="3.40.50.1820">
    <property type="entry name" value="alpha/beta hydrolase"/>
    <property type="match status" value="1"/>
</dbReference>
<name>A0A2W7MLW9_9BACI</name>
<gene>
    <name evidence="2" type="ORF">C7437_101902</name>
</gene>
<dbReference type="InterPro" id="IPR029058">
    <property type="entry name" value="AB_hydrolase_fold"/>
</dbReference>